<dbReference type="InParanoid" id="A0A090M647"/>
<evidence type="ECO:0000259" key="6">
    <source>
        <dbReference type="PROSITE" id="PS50076"/>
    </source>
</evidence>
<evidence type="ECO:0000313" key="8">
    <source>
        <dbReference type="Proteomes" id="UP000009170"/>
    </source>
</evidence>
<feature type="transmembrane region" description="Helical" evidence="5">
    <location>
        <begin position="105"/>
        <end position="127"/>
    </location>
</feature>
<comment type="caution">
    <text evidence="7">The sequence shown here is derived from an EMBL/GenBank/DDBJ whole genome shotgun (WGS) entry which is preliminary data.</text>
</comment>
<dbReference type="CDD" id="cd06257">
    <property type="entry name" value="DnaJ"/>
    <property type="match status" value="1"/>
</dbReference>
<dbReference type="PRINTS" id="PR00625">
    <property type="entry name" value="JDOMAIN"/>
</dbReference>
<reference evidence="8" key="1">
    <citation type="journal article" date="2006" name="Proc. Natl. Acad. Sci. U.S.A.">
        <title>Genome analysis of the smallest free-living eukaryote Ostreococcus tauri unveils many unique features.</title>
        <authorList>
            <person name="Derelle E."/>
            <person name="Ferraz C."/>
            <person name="Rombauts S."/>
            <person name="Rouze P."/>
            <person name="Worden A.Z."/>
            <person name="Robbens S."/>
            <person name="Partensky F."/>
            <person name="Degroeve S."/>
            <person name="Echeynie S."/>
            <person name="Cooke R."/>
            <person name="Saeys Y."/>
            <person name="Wuyts J."/>
            <person name="Jabbari K."/>
            <person name="Bowler C."/>
            <person name="Panaud O."/>
            <person name="Piegu B."/>
            <person name="Ball S.G."/>
            <person name="Ral J.-P."/>
            <person name="Bouget F.-Y."/>
            <person name="Piganeau G."/>
            <person name="De Baets B."/>
            <person name="Picard A."/>
            <person name="Delseny M."/>
            <person name="Demaille J."/>
            <person name="Van de Peer Y."/>
            <person name="Moreau H."/>
        </authorList>
    </citation>
    <scope>NUCLEOTIDE SEQUENCE [LARGE SCALE GENOMIC DNA]</scope>
    <source>
        <strain evidence="8">OTTH 0595 / CCAP 157/2 / RCC745</strain>
    </source>
</reference>
<keyword evidence="5" id="KW-0812">Transmembrane</keyword>
<feature type="compositionally biased region" description="Basic residues" evidence="4">
    <location>
        <begin position="234"/>
        <end position="244"/>
    </location>
</feature>
<dbReference type="SMART" id="SM00271">
    <property type="entry name" value="DnaJ"/>
    <property type="match status" value="1"/>
</dbReference>
<dbReference type="KEGG" id="ota:OT_ostta11g02800"/>
<gene>
    <name evidence="7" type="ORF">OT_ostta11g02800</name>
</gene>
<dbReference type="EMBL" id="CAID01000011">
    <property type="protein sequence ID" value="CEF99715.1"/>
    <property type="molecule type" value="Genomic_DNA"/>
</dbReference>
<dbReference type="Gene3D" id="1.10.287.110">
    <property type="entry name" value="DnaJ domain"/>
    <property type="match status" value="1"/>
</dbReference>
<dbReference type="PROSITE" id="PS50076">
    <property type="entry name" value="DNAJ_2"/>
    <property type="match status" value="1"/>
</dbReference>
<dbReference type="Pfam" id="PF00226">
    <property type="entry name" value="DnaJ"/>
    <property type="match status" value="1"/>
</dbReference>
<dbReference type="SUPFAM" id="SSF46565">
    <property type="entry name" value="Chaperone J-domain"/>
    <property type="match status" value="1"/>
</dbReference>
<evidence type="ECO:0000256" key="1">
    <source>
        <dbReference type="ARBA" id="ARBA00004240"/>
    </source>
</evidence>
<feature type="compositionally biased region" description="Low complexity" evidence="4">
    <location>
        <begin position="212"/>
        <end position="229"/>
    </location>
</feature>
<feature type="domain" description="J" evidence="6">
    <location>
        <begin position="10"/>
        <end position="81"/>
    </location>
</feature>
<evidence type="ECO:0000256" key="4">
    <source>
        <dbReference type="SAM" id="MobiDB-lite"/>
    </source>
</evidence>
<dbReference type="GO" id="GO:0034975">
    <property type="term" value="P:protein folding in endoplasmic reticulum"/>
    <property type="evidence" value="ECO:0007669"/>
    <property type="project" value="TreeGrafter"/>
</dbReference>
<dbReference type="RefSeq" id="XP_022839988.1">
    <property type="nucleotide sequence ID" value="XM_022983060.1"/>
</dbReference>
<keyword evidence="2" id="KW-0732">Signal</keyword>
<feature type="region of interest" description="Disordered" evidence="4">
    <location>
        <begin position="212"/>
        <end position="254"/>
    </location>
</feature>
<dbReference type="GeneID" id="34946258"/>
<dbReference type="STRING" id="70448.A0A090M647"/>
<dbReference type="InterPro" id="IPR051727">
    <property type="entry name" value="DnaJ_C3_Co-chaperones"/>
</dbReference>
<dbReference type="AlphaFoldDB" id="A0A090M647"/>
<keyword evidence="8" id="KW-1185">Reference proteome</keyword>
<protein>
    <submittedName>
        <fullName evidence="7">DnaJ domain</fullName>
    </submittedName>
</protein>
<dbReference type="GO" id="GO:0051787">
    <property type="term" value="F:misfolded protein binding"/>
    <property type="evidence" value="ECO:0007669"/>
    <property type="project" value="TreeGrafter"/>
</dbReference>
<proteinExistence type="predicted"/>
<dbReference type="InterPro" id="IPR036869">
    <property type="entry name" value="J_dom_sf"/>
</dbReference>
<evidence type="ECO:0000256" key="5">
    <source>
        <dbReference type="SAM" id="Phobius"/>
    </source>
</evidence>
<organism evidence="7 8">
    <name type="scientific">Ostreococcus tauri</name>
    <name type="common">Marine green alga</name>
    <dbReference type="NCBI Taxonomy" id="70448"/>
    <lineage>
        <taxon>Eukaryota</taxon>
        <taxon>Viridiplantae</taxon>
        <taxon>Chlorophyta</taxon>
        <taxon>Mamiellophyceae</taxon>
        <taxon>Mamiellales</taxon>
        <taxon>Bathycoccaceae</taxon>
        <taxon>Ostreococcus</taxon>
    </lineage>
</organism>
<evidence type="ECO:0000256" key="3">
    <source>
        <dbReference type="ARBA" id="ARBA00022824"/>
    </source>
</evidence>
<keyword evidence="5" id="KW-0472">Membrane</keyword>
<evidence type="ECO:0000256" key="2">
    <source>
        <dbReference type="ARBA" id="ARBA00022729"/>
    </source>
</evidence>
<dbReference type="GO" id="GO:0005783">
    <property type="term" value="C:endoplasmic reticulum"/>
    <property type="evidence" value="ECO:0007669"/>
    <property type="project" value="UniProtKB-SubCell"/>
</dbReference>
<evidence type="ECO:0000313" key="7">
    <source>
        <dbReference type="EMBL" id="CEF99715.1"/>
    </source>
</evidence>
<dbReference type="OrthoDB" id="10250354at2759"/>
<dbReference type="PANTHER" id="PTHR44140:SF2">
    <property type="entry name" value="LD25575P"/>
    <property type="match status" value="1"/>
</dbReference>
<sequence>MDYIHLARTDLYGALEVQRDANATIITKSYRRLALMYHPDKFPPGSDERAKRAAAQRFRVMAEAKKTLLDPERRAEYDALIDSLPGFARPKFGKKSFADREIAKFPAWAVVMLFAWFCVAFVSVAQYTSRAADKESLMNSAFFAQKLRSRNKNAPNGEKVSAAAYFEEFLIEHGLVDLTGWEHTLGGRLWARARGRSAAALSGAPREDAAGSEAVYSSASEETSSATGTPNTVLKRRGKKKGKSKPVMSTQARQAEALRRLRGELEARRAYFGETYDED</sequence>
<name>A0A090M647_OSTTA</name>
<dbReference type="InterPro" id="IPR001623">
    <property type="entry name" value="DnaJ_domain"/>
</dbReference>
<dbReference type="Proteomes" id="UP000009170">
    <property type="component" value="Unassembled WGS sequence"/>
</dbReference>
<accession>A0A090M647</accession>
<dbReference type="GO" id="GO:0051087">
    <property type="term" value="F:protein-folding chaperone binding"/>
    <property type="evidence" value="ECO:0007669"/>
    <property type="project" value="TreeGrafter"/>
</dbReference>
<reference evidence="7 8" key="2">
    <citation type="journal article" date="2014" name="BMC Genomics">
        <title>An improved genome of the model marine alga Ostreococcus tauri unfolds by assessing Illumina de novo assemblies.</title>
        <authorList>
            <person name="Blanc-Mathieu R."/>
            <person name="Verhelst B."/>
            <person name="Derelle E."/>
            <person name="Rombauts S."/>
            <person name="Bouget F.Y."/>
            <person name="Carre I."/>
            <person name="Chateau A."/>
            <person name="Eyre-Walker A."/>
            <person name="Grimsley N."/>
            <person name="Moreau H."/>
            <person name="Piegu B."/>
            <person name="Rivals E."/>
            <person name="Schackwitz W."/>
            <person name="Van de Peer Y."/>
            <person name="Piganeau G."/>
        </authorList>
    </citation>
    <scope>NUCLEOTIDE SEQUENCE [LARGE SCALE GENOMIC DNA]</scope>
    <source>
        <strain evidence="8">OTTH 0595 / CCAP 157/2 / RCC745</strain>
    </source>
</reference>
<keyword evidence="3" id="KW-0256">Endoplasmic reticulum</keyword>
<dbReference type="PANTHER" id="PTHR44140">
    <property type="entry name" value="LD25575P"/>
    <property type="match status" value="1"/>
</dbReference>
<keyword evidence="5" id="KW-1133">Transmembrane helix</keyword>
<comment type="subcellular location">
    <subcellularLocation>
        <location evidence="1">Endoplasmic reticulum</location>
    </subcellularLocation>
</comment>